<feature type="compositionally biased region" description="Basic and acidic residues" evidence="2">
    <location>
        <begin position="317"/>
        <end position="332"/>
    </location>
</feature>
<organism evidence="3 4">
    <name type="scientific">Talaromyces islandicus</name>
    <name type="common">Penicillium islandicum</name>
    <dbReference type="NCBI Taxonomy" id="28573"/>
    <lineage>
        <taxon>Eukaryota</taxon>
        <taxon>Fungi</taxon>
        <taxon>Dikarya</taxon>
        <taxon>Ascomycota</taxon>
        <taxon>Pezizomycotina</taxon>
        <taxon>Eurotiomycetes</taxon>
        <taxon>Eurotiomycetidae</taxon>
        <taxon>Eurotiales</taxon>
        <taxon>Trichocomaceae</taxon>
        <taxon>Talaromyces</taxon>
        <taxon>Talaromyces sect. Islandici</taxon>
    </lineage>
</organism>
<evidence type="ECO:0000256" key="1">
    <source>
        <dbReference type="SAM" id="Coils"/>
    </source>
</evidence>
<dbReference type="OMA" id="QRRFIPI"/>
<dbReference type="AlphaFoldDB" id="A0A0U1M041"/>
<evidence type="ECO:0000313" key="4">
    <source>
        <dbReference type="Proteomes" id="UP000054383"/>
    </source>
</evidence>
<reference evidence="3" key="1">
    <citation type="submission" date="2015-04" db="EMBL/GenBank/DDBJ databases">
        <authorList>
            <person name="Syromyatnikov M.Y."/>
            <person name="Popov V.N."/>
        </authorList>
    </citation>
    <scope>NUCLEOTIDE SEQUENCE [LARGE SCALE GENOMIC DNA]</scope>
    <source>
        <strain evidence="3">WF-38-12</strain>
    </source>
</reference>
<dbReference type="OrthoDB" id="4225570at2759"/>
<feature type="region of interest" description="Disordered" evidence="2">
    <location>
        <begin position="305"/>
        <end position="332"/>
    </location>
</feature>
<sequence>MPPNPPSDANDGSTTGSSKSSLLWAYQLRKEHIHLVNRIEDVNSDLLSCSSKATEHQQNLSNLERLVKSLQAENYSLKNEVTVVRDRFTASLDQVNKQVAAATSSGQEAKEESVAKLERDFEHMGLRVKELTQGMAELRMGMAGIEKKCECLAMKQMQFASWQAKTSPPKKPDTISETDGHGKQAGAGSFTQMTYPANEAAISTMTESMVPDSMRLHPAISPIDLILQQIKQDGRSLYEYFTFAAELRSELPRRKQEGHMVETFFDGLANDKTVKMEMEEYLDALGWIWGNVEGFCRHDLRGYNTRSRTRPSAAKKSRVESMARKETVAKDN</sequence>
<gene>
    <name evidence="3" type="ORF">PISL3812_05370</name>
</gene>
<proteinExistence type="predicted"/>
<keyword evidence="4" id="KW-1185">Reference proteome</keyword>
<dbReference type="EMBL" id="CVMT01000004">
    <property type="protein sequence ID" value="CRG88340.1"/>
    <property type="molecule type" value="Genomic_DNA"/>
</dbReference>
<feature type="coiled-coil region" evidence="1">
    <location>
        <begin position="53"/>
        <end position="112"/>
    </location>
</feature>
<keyword evidence="1" id="KW-0175">Coiled coil</keyword>
<feature type="compositionally biased region" description="Basic and acidic residues" evidence="2">
    <location>
        <begin position="170"/>
        <end position="182"/>
    </location>
</feature>
<accession>A0A0U1M041</accession>
<dbReference type="Proteomes" id="UP000054383">
    <property type="component" value="Unassembled WGS sequence"/>
</dbReference>
<evidence type="ECO:0000256" key="2">
    <source>
        <dbReference type="SAM" id="MobiDB-lite"/>
    </source>
</evidence>
<feature type="region of interest" description="Disordered" evidence="2">
    <location>
        <begin position="162"/>
        <end position="189"/>
    </location>
</feature>
<feature type="compositionally biased region" description="Basic residues" evidence="2">
    <location>
        <begin position="307"/>
        <end position="316"/>
    </location>
</feature>
<name>A0A0U1M041_TALIS</name>
<protein>
    <submittedName>
        <fullName evidence="3">Uncharacterized protein</fullName>
    </submittedName>
</protein>
<evidence type="ECO:0000313" key="3">
    <source>
        <dbReference type="EMBL" id="CRG88340.1"/>
    </source>
</evidence>